<feature type="compositionally biased region" description="Low complexity" evidence="1">
    <location>
        <begin position="893"/>
        <end position="908"/>
    </location>
</feature>
<feature type="region of interest" description="Disordered" evidence="1">
    <location>
        <begin position="350"/>
        <end position="371"/>
    </location>
</feature>
<feature type="region of interest" description="Disordered" evidence="1">
    <location>
        <begin position="315"/>
        <end position="337"/>
    </location>
</feature>
<feature type="compositionally biased region" description="Acidic residues" evidence="1">
    <location>
        <begin position="1122"/>
        <end position="1132"/>
    </location>
</feature>
<sequence>MTDPFGAAALPLPPPSPSRALGPADQARPPPSASPTSGSPSPWQPTLLPPITAGLTPNSAAHAAAHQDVVDSMVQDALDQSTVPTPTAPAAGSDADSLGFGTSRQTSLGTIEHPAGFTSAPPSAQNRSLQGSQVGDLLNMELDLLQEPAPSRVLQPTSVAPSPVAATAAVTTTTSATNAYAGPASLLDLMDFGDTTAAWASAPMASTGTAPAVVGGGPTGSPMALLSPVPALRPMTPASAVLPGARPSSAAASPLAPVATAPGSAASRPNLPSPSVLDAVGELLSSDADRASPAPAAPPIVQPRTGDLLMAFADESAPASSHSPEDRSFDPSGPATADQTMFLLVDGEPIVPPADATHSRPHTSSGAEASRSAMAAGIDLAMAHLTRSGTDVARIDTAAAATTAPPTTSAVTARLPIYSPSGLVDAEAGDISRMNLLDHAMDSSVASTSAAPSSTGGMPIPIATQDAGEAVMPSARHDPPADDSGIEPATALDSPMGAHADVASPNSPVPSTEEVPSADTGTSGAAAEAAVPADAANAVDAVDAVAPSDGVEETKPAAPPISTIQPNVALGRDGASSMLSNGMFSSDAAHHPSDLPALWETAPCSSPTGVSHALFSDDVSRLSPVERRKPAAADPPAADSAAAANVSRLFPTPRDGVSPGTTTPISAAAPSAAAPSSPTPPASSSPAVTDARAEMASPLDVSQAAGVDETASPAPSPSRDVTGEMATGGMPRALSSGPPSLAAVASPMPSPSSGTQGPSETMPSAADAAVRTDLAVDGAAPASGLLAGRSPSPLPPPPPQTQSFLFDHTLRDNGDSAARPKSVGCDSMASDLFVEAPEALETDLDARSSLEGATAGHATARINPLPAVAHEDSEDEDDDDWEFHAASEPPTTAMAAVSSSGVPAAAPSHRVVGPGSAASSTRLFVSPSEGPHADTPNPPAAVATATSSPHHAAGAAPISPPVTMTTAAAPTPISVAPLSDPVLDVSSMVTPTPCVDDLPSPSPATATTLMPAAPAGMNPREPGSFPQDPLASPGPQSASSPPPAAKTASTAAATPARSASPPTSAETPDLPETQPVGAYDFMSETSASTRFAPLSLAATRSVEDSAPTDAPGRGDAGADSGDIGEADADADINADAQPGAEADTGARTPAAINDADASHDADGDVEDDLPTPPTPHPAPGSALPSTAAPEAMGEPVAPVSNTTADFDDDDFGDFNGSVVASADTTAGPPSEAAPSPHVPPSAGTASPFLAPPPSLRHANRPPLLATLQLKTPPRAAPWSSVPTDDDDDDFGDFTASSAPIDGSGRPTAPLAGMPPPPQAFQAASAHPRDADASRAFPPLPNSGAAGPLSAPVLLPPTLPAAVRRHLERGFTLSGARRALAAELFGPRDAKRGDALDATSDASDDEHENGEWAQWPSDADAGAEAPLPPSTGDAILAALPQRAETPFNSDSAVTAPSAVADAWTAWADQMVAPWDADLPILEVAAATRGAAKAAAMLRYALWTTSVAQSQFMDVLQTIQQLQAQTAAKAAAASPVVTPIGSPAPSRDRRKVRLAGSWTPSASVNGSTASLAASETAASVQGRDSRGAAPRNAPPTALDEGRWDAQLAEARQLVSLPPAELTAMDDEELEAFIASLEASIHAMTRQADYWMEAQENLAADAAMYNQMIGSLVQYAQQQQQQQMKPGKRGSPLRTLKK</sequence>
<evidence type="ECO:0000256" key="1">
    <source>
        <dbReference type="SAM" id="MobiDB-lite"/>
    </source>
</evidence>
<feature type="compositionally biased region" description="Low complexity" evidence="1">
    <location>
        <begin position="243"/>
        <end position="262"/>
    </location>
</feature>
<feature type="compositionally biased region" description="Low complexity" evidence="1">
    <location>
        <begin position="632"/>
        <end position="644"/>
    </location>
</feature>
<dbReference type="EMBL" id="ML014334">
    <property type="protein sequence ID" value="RKO98988.1"/>
    <property type="molecule type" value="Genomic_DNA"/>
</dbReference>
<feature type="region of interest" description="Disordered" evidence="1">
    <location>
        <begin position="1390"/>
        <end position="1432"/>
    </location>
</feature>
<feature type="region of interest" description="Disordered" evidence="1">
    <location>
        <begin position="1676"/>
        <end position="1695"/>
    </location>
</feature>
<organism evidence="2 3">
    <name type="scientific">Caulochytrium protostelioides</name>
    <dbReference type="NCBI Taxonomy" id="1555241"/>
    <lineage>
        <taxon>Eukaryota</taxon>
        <taxon>Fungi</taxon>
        <taxon>Fungi incertae sedis</taxon>
        <taxon>Chytridiomycota</taxon>
        <taxon>Chytridiomycota incertae sedis</taxon>
        <taxon>Chytridiomycetes</taxon>
        <taxon>Caulochytriales</taxon>
        <taxon>Caulochytriaceae</taxon>
        <taxon>Caulochytrium</taxon>
    </lineage>
</organism>
<dbReference type="OrthoDB" id="5378975at2759"/>
<feature type="compositionally biased region" description="Low complexity" evidence="1">
    <location>
        <begin position="738"/>
        <end position="753"/>
    </location>
</feature>
<feature type="region of interest" description="Disordered" evidence="1">
    <location>
        <begin position="472"/>
        <end position="529"/>
    </location>
</feature>
<feature type="region of interest" description="Disordered" evidence="1">
    <location>
        <begin position="1530"/>
        <end position="1596"/>
    </location>
</feature>
<feature type="compositionally biased region" description="Low complexity" evidence="1">
    <location>
        <begin position="658"/>
        <end position="676"/>
    </location>
</feature>
<feature type="region of interest" description="Disordered" evidence="1">
    <location>
        <begin position="626"/>
        <end position="766"/>
    </location>
</feature>
<name>A0A4P9X1Y8_9FUNG</name>
<feature type="compositionally biased region" description="Low complexity" evidence="1">
    <location>
        <begin position="1003"/>
        <end position="1015"/>
    </location>
</feature>
<dbReference type="PANTHER" id="PTHR38698:SF1">
    <property type="entry name" value="FUNGAL PROTEIN"/>
    <property type="match status" value="1"/>
</dbReference>
<feature type="region of interest" description="Disordered" evidence="1">
    <location>
        <begin position="782"/>
        <end position="823"/>
    </location>
</feature>
<proteinExistence type="predicted"/>
<feature type="compositionally biased region" description="Low complexity" evidence="1">
    <location>
        <begin position="1565"/>
        <end position="1577"/>
    </location>
</feature>
<feature type="compositionally biased region" description="Low complexity" evidence="1">
    <location>
        <begin position="1109"/>
        <end position="1121"/>
    </location>
</feature>
<reference evidence="3" key="1">
    <citation type="journal article" date="2018" name="Nat. Microbiol.">
        <title>Leveraging single-cell genomics to expand the fungal tree of life.</title>
        <authorList>
            <person name="Ahrendt S.R."/>
            <person name="Quandt C.A."/>
            <person name="Ciobanu D."/>
            <person name="Clum A."/>
            <person name="Salamov A."/>
            <person name="Andreopoulos B."/>
            <person name="Cheng J.F."/>
            <person name="Woyke T."/>
            <person name="Pelin A."/>
            <person name="Henrissat B."/>
            <person name="Reynolds N.K."/>
            <person name="Benny G.L."/>
            <person name="Smith M.E."/>
            <person name="James T.Y."/>
            <person name="Grigoriev I.V."/>
        </authorList>
    </citation>
    <scope>NUCLEOTIDE SEQUENCE [LARGE SCALE GENOMIC DNA]</scope>
    <source>
        <strain evidence="3">ATCC 52028</strain>
    </source>
</reference>
<feature type="compositionally biased region" description="Low complexity" evidence="1">
    <location>
        <begin position="1029"/>
        <end position="1068"/>
    </location>
</feature>
<accession>A0A4P9X1Y8</accession>
<gene>
    <name evidence="2" type="ORF">CXG81DRAFT_28230</name>
</gene>
<feature type="region of interest" description="Disordered" evidence="1">
    <location>
        <begin position="854"/>
        <end position="1084"/>
    </location>
</feature>
<keyword evidence="3" id="KW-1185">Reference proteome</keyword>
<feature type="compositionally biased region" description="Acidic residues" evidence="1">
    <location>
        <begin position="872"/>
        <end position="881"/>
    </location>
</feature>
<evidence type="ECO:0000313" key="2">
    <source>
        <dbReference type="EMBL" id="RKO98988.1"/>
    </source>
</evidence>
<dbReference type="Pfam" id="PF17104">
    <property type="entry name" value="YBL010C_LAA2"/>
    <property type="match status" value="1"/>
</dbReference>
<dbReference type="InterPro" id="IPR031355">
    <property type="entry name" value="YBL010C/LAA2-like"/>
</dbReference>
<evidence type="ECO:0000313" key="3">
    <source>
        <dbReference type="Proteomes" id="UP000274922"/>
    </source>
</evidence>
<feature type="region of interest" description="Disordered" evidence="1">
    <location>
        <begin position="1098"/>
        <end position="1343"/>
    </location>
</feature>
<protein>
    <submittedName>
        <fullName evidence="2">Uncharacterized protein</fullName>
    </submittedName>
</protein>
<feature type="compositionally biased region" description="Low complexity" evidence="1">
    <location>
        <begin position="1"/>
        <end position="10"/>
    </location>
</feature>
<feature type="compositionally biased region" description="Low complexity" evidence="1">
    <location>
        <begin position="517"/>
        <end position="529"/>
    </location>
</feature>
<feature type="compositionally biased region" description="Low complexity" evidence="1">
    <location>
        <begin position="940"/>
        <end position="972"/>
    </location>
</feature>
<feature type="region of interest" description="Disordered" evidence="1">
    <location>
        <begin position="240"/>
        <end position="274"/>
    </location>
</feature>
<dbReference type="Proteomes" id="UP000274922">
    <property type="component" value="Unassembled WGS sequence"/>
</dbReference>
<dbReference type="PANTHER" id="PTHR38698">
    <property type="entry name" value="EXPRESSED PROTEIN"/>
    <property type="match status" value="1"/>
</dbReference>
<feature type="region of interest" description="Disordered" evidence="1">
    <location>
        <begin position="1"/>
        <end position="106"/>
    </location>
</feature>